<keyword evidence="3 10" id="KW-0418">Kinase</keyword>
<dbReference type="AlphaFoldDB" id="A0A075B2C2"/>
<dbReference type="InterPro" id="IPR006575">
    <property type="entry name" value="RWD_dom"/>
</dbReference>
<dbReference type="Gene3D" id="3.30.200.20">
    <property type="entry name" value="Phosphorylase Kinase, domain 1"/>
    <property type="match status" value="2"/>
</dbReference>
<protein>
    <submittedName>
        <fullName evidence="10">Protein kinase, catalytic domain-containing protein</fullName>
    </submittedName>
</protein>
<dbReference type="SUPFAM" id="SSF56112">
    <property type="entry name" value="Protein kinase-like (PK-like)"/>
    <property type="match status" value="2"/>
</dbReference>
<evidence type="ECO:0000259" key="9">
    <source>
        <dbReference type="PROSITE" id="PS50908"/>
    </source>
</evidence>
<dbReference type="GO" id="GO:1990625">
    <property type="term" value="P:negative regulation of cytoplasmic translational initiation in response to stress"/>
    <property type="evidence" value="ECO:0007669"/>
    <property type="project" value="TreeGrafter"/>
</dbReference>
<feature type="domain" description="Protein kinase" evidence="8">
    <location>
        <begin position="498"/>
        <end position="800"/>
    </location>
</feature>
<evidence type="ECO:0000256" key="1">
    <source>
        <dbReference type="ARBA" id="ARBA00022679"/>
    </source>
</evidence>
<dbReference type="Pfam" id="PF00069">
    <property type="entry name" value="Pkinase"/>
    <property type="match status" value="3"/>
</dbReference>
<keyword evidence="7" id="KW-0175">Coiled coil</keyword>
<dbReference type="Gene3D" id="3.10.110.10">
    <property type="entry name" value="Ubiquitin Conjugating Enzyme"/>
    <property type="match status" value="1"/>
</dbReference>
<feature type="coiled-coil region" evidence="7">
    <location>
        <begin position="115"/>
        <end position="168"/>
    </location>
</feature>
<dbReference type="GO" id="GO:0005634">
    <property type="term" value="C:nucleus"/>
    <property type="evidence" value="ECO:0007669"/>
    <property type="project" value="TreeGrafter"/>
</dbReference>
<evidence type="ECO:0000256" key="4">
    <source>
        <dbReference type="ARBA" id="ARBA00022840"/>
    </source>
</evidence>
<feature type="domain" description="Protein kinase" evidence="8">
    <location>
        <begin position="205"/>
        <end position="469"/>
    </location>
</feature>
<dbReference type="PANTHER" id="PTHR11042">
    <property type="entry name" value="EUKARYOTIC TRANSLATION INITIATION FACTOR 2-ALPHA KINASE EIF2-ALPHA KINASE -RELATED"/>
    <property type="match status" value="1"/>
</dbReference>
<dbReference type="InterPro" id="IPR008271">
    <property type="entry name" value="Ser/Thr_kinase_AS"/>
</dbReference>
<dbReference type="GO" id="GO:0005829">
    <property type="term" value="C:cytosol"/>
    <property type="evidence" value="ECO:0007669"/>
    <property type="project" value="TreeGrafter"/>
</dbReference>
<dbReference type="EMBL" id="KE560486">
    <property type="protein sequence ID" value="EPZ36687.1"/>
    <property type="molecule type" value="Genomic_DNA"/>
</dbReference>
<dbReference type="InterPro" id="IPR017441">
    <property type="entry name" value="Protein_kinase_ATP_BS"/>
</dbReference>
<dbReference type="Pfam" id="PF05773">
    <property type="entry name" value="RWD"/>
    <property type="match status" value="1"/>
</dbReference>
<evidence type="ECO:0000313" key="11">
    <source>
        <dbReference type="Proteomes" id="UP000030755"/>
    </source>
</evidence>
<accession>A0A075B2C2</accession>
<dbReference type="HOGENOM" id="CLU_330972_0_0_1"/>
<keyword evidence="2 6" id="KW-0547">Nucleotide-binding</keyword>
<organism evidence="10 11">
    <name type="scientific">Rozella allomycis (strain CSF55)</name>
    <dbReference type="NCBI Taxonomy" id="988480"/>
    <lineage>
        <taxon>Eukaryota</taxon>
        <taxon>Fungi</taxon>
        <taxon>Fungi incertae sedis</taxon>
        <taxon>Cryptomycota</taxon>
        <taxon>Cryptomycota incertae sedis</taxon>
        <taxon>Rozella</taxon>
    </lineage>
</organism>
<evidence type="ECO:0000256" key="5">
    <source>
        <dbReference type="ARBA" id="ARBA00037982"/>
    </source>
</evidence>
<proteinExistence type="inferred from homology"/>
<dbReference type="PANTHER" id="PTHR11042:SF136">
    <property type="entry name" value="EIF-2-ALPHA KINASE GCN2"/>
    <property type="match status" value="1"/>
</dbReference>
<dbReference type="SMART" id="SM00220">
    <property type="entry name" value="S_TKc"/>
    <property type="match status" value="1"/>
</dbReference>
<dbReference type="InterPro" id="IPR050339">
    <property type="entry name" value="CC_SR_Kinase"/>
</dbReference>
<dbReference type="PROSITE" id="PS00107">
    <property type="entry name" value="PROTEIN_KINASE_ATP"/>
    <property type="match status" value="1"/>
</dbReference>
<comment type="similarity">
    <text evidence="5">Belongs to the protein kinase superfamily. Ser/Thr protein kinase family. GCN2 subfamily.</text>
</comment>
<dbReference type="GO" id="GO:0004694">
    <property type="term" value="F:eukaryotic translation initiation factor 2alpha kinase activity"/>
    <property type="evidence" value="ECO:0007669"/>
    <property type="project" value="TreeGrafter"/>
</dbReference>
<dbReference type="PROSITE" id="PS50011">
    <property type="entry name" value="PROTEIN_KINASE_DOM"/>
    <property type="match status" value="2"/>
</dbReference>
<gene>
    <name evidence="10" type="ORF">O9G_005487</name>
</gene>
<name>A0A075B2C2_ROZAC</name>
<dbReference type="PROSITE" id="PS00108">
    <property type="entry name" value="PROTEIN_KINASE_ST"/>
    <property type="match status" value="1"/>
</dbReference>
<dbReference type="InterPro" id="IPR016135">
    <property type="entry name" value="UBQ-conjugating_enzyme/RWD"/>
</dbReference>
<keyword evidence="1" id="KW-0808">Transferase</keyword>
<evidence type="ECO:0000256" key="6">
    <source>
        <dbReference type="PROSITE-ProRule" id="PRU10141"/>
    </source>
</evidence>
<sequence>MDPQEIELESLSAIFMDDMEILQNPWKARDLILLENEWYVSRLSRNYPVKDYPTVELNAMIDVSEKKMQRMYAVVEDRISVLKGSEMIFDIVESVRDVLLQERQSNNVSFYDEMVQRTLENEKQEELEMQQLALERQMRDDQERQKLISELDSKIRLEEEIKDEMMREQQRRKNVPVVESTEAMIHFPEKVVIPQKGSFVEAAYVLRGPLIGQGDLGATYMGFINNGKVVVTIKEIPIKNSYYFTTNGIKRVQDVLEEIKKLKNFGHPKFVKFYDAALVDVSSDMKKIVLLLEFVQGCSLGTLIDSSGFSMEKTIDLFLKITKSIRDLHEKELYHANIKIDSFIFKNNGELMISDAYYMKKIKELNKYYEFGQSIQNAPSDATFSLNEKSLDIYDLGILFLKLIFGESIHVENCLEILKEKDEECFEFANFLLVKNKEATLDDVVEHSFFKSKSKHLAIPIEIKSMKSLMFDNKNVKSVNVDVNSATVSTTSRFKSDFDEIELLGRGGFGEVVKVRNKLDGRYYAVKRIKLSSGDGELNKKILREVSSLSRLHHEHVVRYYQAWLEDGHSWESESYNFDSESLYSESSESESWALHDDDWLSGQKSTVTSRHSPIGSTSTSSSNISAQRIEYLYIQMEYCSNKTLKDAIKEGIDLKTAWTWLRQIVEGIVHVHEQGLIHRDIKPSNIFFDNNGLVKLGDFGLSTTTELTRLETKDFIKSFQNHSLTSEIGTPFYIAPEQLSGGKYGQKVDMYSLDLRRPEIIFPSNFPGNLVLERKVISQLLNHNVKERPSSHDVLKAEW</sequence>
<evidence type="ECO:0000313" key="10">
    <source>
        <dbReference type="EMBL" id="EPZ36687.1"/>
    </source>
</evidence>
<evidence type="ECO:0000256" key="2">
    <source>
        <dbReference type="ARBA" id="ARBA00022741"/>
    </source>
</evidence>
<keyword evidence="11" id="KW-1185">Reference proteome</keyword>
<dbReference type="SUPFAM" id="SSF54495">
    <property type="entry name" value="UBC-like"/>
    <property type="match status" value="1"/>
</dbReference>
<feature type="binding site" evidence="6">
    <location>
        <position position="527"/>
    </location>
    <ligand>
        <name>ATP</name>
        <dbReference type="ChEBI" id="CHEBI:30616"/>
    </ligand>
</feature>
<keyword evidence="4 6" id="KW-0067">ATP-binding</keyword>
<dbReference type="OMA" id="NDAERWN"/>
<feature type="domain" description="RWD" evidence="9">
    <location>
        <begin position="6"/>
        <end position="102"/>
    </location>
</feature>
<dbReference type="GO" id="GO:0005524">
    <property type="term" value="F:ATP binding"/>
    <property type="evidence" value="ECO:0007669"/>
    <property type="project" value="UniProtKB-UniRule"/>
</dbReference>
<evidence type="ECO:0000259" key="8">
    <source>
        <dbReference type="PROSITE" id="PS50011"/>
    </source>
</evidence>
<dbReference type="InterPro" id="IPR000719">
    <property type="entry name" value="Prot_kinase_dom"/>
</dbReference>
<dbReference type="Proteomes" id="UP000030755">
    <property type="component" value="Unassembled WGS sequence"/>
</dbReference>
<dbReference type="STRING" id="988480.A0A075B2C2"/>
<dbReference type="Gene3D" id="1.10.510.10">
    <property type="entry name" value="Transferase(Phosphotransferase) domain 1"/>
    <property type="match status" value="2"/>
</dbReference>
<reference evidence="10 11" key="1">
    <citation type="journal article" date="2013" name="Curr. Biol.">
        <title>Shared signatures of parasitism and phylogenomics unite Cryptomycota and microsporidia.</title>
        <authorList>
            <person name="James T.Y."/>
            <person name="Pelin A."/>
            <person name="Bonen L."/>
            <person name="Ahrendt S."/>
            <person name="Sain D."/>
            <person name="Corradi N."/>
            <person name="Stajich J.E."/>
        </authorList>
    </citation>
    <scope>NUCLEOTIDE SEQUENCE [LARGE SCALE GENOMIC DNA]</scope>
    <source>
        <strain evidence="10 11">CSF55</strain>
    </source>
</reference>
<dbReference type="PROSITE" id="PS50908">
    <property type="entry name" value="RWD"/>
    <property type="match status" value="1"/>
</dbReference>
<dbReference type="InterPro" id="IPR011009">
    <property type="entry name" value="Kinase-like_dom_sf"/>
</dbReference>
<evidence type="ECO:0000256" key="3">
    <source>
        <dbReference type="ARBA" id="ARBA00022777"/>
    </source>
</evidence>
<dbReference type="OrthoDB" id="341578at2759"/>
<evidence type="ECO:0000256" key="7">
    <source>
        <dbReference type="SAM" id="Coils"/>
    </source>
</evidence>